<protein>
    <recommendedName>
        <fullName evidence="4">Hydrogenase maturation factor HypA</fullName>
    </recommendedName>
</protein>
<dbReference type="EMBL" id="WGGD01000005">
    <property type="protein sequence ID" value="MUN29844.1"/>
    <property type="molecule type" value="Genomic_DNA"/>
</dbReference>
<organism evidence="5 6">
    <name type="scientific">Sulfuracidifex metallicus DSM 6482 = JCM 9184</name>
    <dbReference type="NCBI Taxonomy" id="523847"/>
    <lineage>
        <taxon>Archaea</taxon>
        <taxon>Thermoproteota</taxon>
        <taxon>Thermoprotei</taxon>
        <taxon>Sulfolobales</taxon>
        <taxon>Sulfolobaceae</taxon>
        <taxon>Sulfuracidifex</taxon>
    </lineage>
</organism>
<evidence type="ECO:0000313" key="5">
    <source>
        <dbReference type="EMBL" id="MUN29844.1"/>
    </source>
</evidence>
<name>A0A6A9QMU0_SULME</name>
<dbReference type="AlphaFoldDB" id="A0A6A9QMU0"/>
<dbReference type="Proteomes" id="UP000470772">
    <property type="component" value="Unassembled WGS sequence"/>
</dbReference>
<dbReference type="GO" id="GO:0051604">
    <property type="term" value="P:protein maturation"/>
    <property type="evidence" value="ECO:0007669"/>
    <property type="project" value="InterPro"/>
</dbReference>
<dbReference type="Gene3D" id="3.30.2320.80">
    <property type="match status" value="1"/>
</dbReference>
<sequence length="147" mass="16516">MHEWSVADGIVRTVSTWARENNFSEITMVKVGIPSFTFLEVDILKEAFNEIKKGTPLNNSTLEVEFLSASFKCRNCGNSFSEDQVREQLDSIRSEFGEEYPLHLMPALSPSFLSCLRCGSHDLVVEVQDIMVKEVEVKGHGTIKTVS</sequence>
<feature type="binding site" evidence="4">
    <location>
        <position position="2"/>
    </location>
    <ligand>
        <name>Ni(2+)</name>
        <dbReference type="ChEBI" id="CHEBI:49786"/>
    </ligand>
</feature>
<dbReference type="GO" id="GO:0008270">
    <property type="term" value="F:zinc ion binding"/>
    <property type="evidence" value="ECO:0007669"/>
    <property type="project" value="UniProtKB-UniRule"/>
</dbReference>
<comment type="similarity">
    <text evidence="4">Belongs to the HypA/HybF family.</text>
</comment>
<keyword evidence="3 4" id="KW-0862">Zinc</keyword>
<dbReference type="RefSeq" id="WP_054838603.1">
    <property type="nucleotide sequence ID" value="NZ_WGGD01000005.1"/>
</dbReference>
<comment type="function">
    <text evidence="4">Involved in the maturation of [NiFe] hydrogenases. Required for nickel insertion into the metal center of the hydrogenase.</text>
</comment>
<comment type="caution">
    <text evidence="5">The sequence shown here is derived from an EMBL/GenBank/DDBJ whole genome shotgun (WGS) entry which is preliminary data.</text>
</comment>
<keyword evidence="1 4" id="KW-0533">Nickel</keyword>
<dbReference type="OrthoDB" id="36835at2157"/>
<dbReference type="PIRSF" id="PIRSF004761">
    <property type="entry name" value="Hydrgn_mat_HypA"/>
    <property type="match status" value="1"/>
</dbReference>
<dbReference type="GO" id="GO:0016151">
    <property type="term" value="F:nickel cation binding"/>
    <property type="evidence" value="ECO:0007669"/>
    <property type="project" value="UniProtKB-UniRule"/>
</dbReference>
<keyword evidence="2 4" id="KW-0479">Metal-binding</keyword>
<evidence type="ECO:0000256" key="3">
    <source>
        <dbReference type="ARBA" id="ARBA00022833"/>
    </source>
</evidence>
<dbReference type="PANTHER" id="PTHR34535:SF3">
    <property type="entry name" value="HYDROGENASE MATURATION FACTOR HYPA"/>
    <property type="match status" value="1"/>
</dbReference>
<dbReference type="InterPro" id="IPR000688">
    <property type="entry name" value="HypA/HybF"/>
</dbReference>
<feature type="binding site" evidence="4">
    <location>
        <position position="115"/>
    </location>
    <ligand>
        <name>Zn(2+)</name>
        <dbReference type="ChEBI" id="CHEBI:29105"/>
    </ligand>
</feature>
<proteinExistence type="inferred from homology"/>
<dbReference type="PANTHER" id="PTHR34535">
    <property type="entry name" value="HYDROGENASE MATURATION FACTOR HYPA"/>
    <property type="match status" value="1"/>
</dbReference>
<feature type="binding site" evidence="4">
    <location>
        <position position="118"/>
    </location>
    <ligand>
        <name>Zn(2+)</name>
        <dbReference type="ChEBI" id="CHEBI:29105"/>
    </ligand>
</feature>
<evidence type="ECO:0000313" key="6">
    <source>
        <dbReference type="Proteomes" id="UP000470772"/>
    </source>
</evidence>
<evidence type="ECO:0000256" key="4">
    <source>
        <dbReference type="HAMAP-Rule" id="MF_00213"/>
    </source>
</evidence>
<keyword evidence="6" id="KW-1185">Reference proteome</keyword>
<evidence type="ECO:0000256" key="1">
    <source>
        <dbReference type="ARBA" id="ARBA00022596"/>
    </source>
</evidence>
<evidence type="ECO:0000256" key="2">
    <source>
        <dbReference type="ARBA" id="ARBA00022723"/>
    </source>
</evidence>
<feature type="binding site" evidence="4">
    <location>
        <position position="76"/>
    </location>
    <ligand>
        <name>Zn(2+)</name>
        <dbReference type="ChEBI" id="CHEBI:29105"/>
    </ligand>
</feature>
<accession>A0A6A9QMU0</accession>
<feature type="binding site" evidence="4">
    <location>
        <position position="73"/>
    </location>
    <ligand>
        <name>Zn(2+)</name>
        <dbReference type="ChEBI" id="CHEBI:29105"/>
    </ligand>
</feature>
<dbReference type="HAMAP" id="MF_00213">
    <property type="entry name" value="HypA_HybF"/>
    <property type="match status" value="1"/>
</dbReference>
<gene>
    <name evidence="4" type="primary">hypA</name>
    <name evidence="5" type="ORF">GC250_10465</name>
</gene>
<dbReference type="Pfam" id="PF01155">
    <property type="entry name" value="HypA"/>
    <property type="match status" value="1"/>
</dbReference>
<reference evidence="5 6" key="1">
    <citation type="submission" date="2019-10" db="EMBL/GenBank/DDBJ databases">
        <title>Sequencing and Assembly of Multiple Reported Metal-Biooxidizing Members of the Extremely Thermoacidophilic Archaeal Family Sulfolobaceae.</title>
        <authorList>
            <person name="Counts J.A."/>
            <person name="Kelly R.M."/>
        </authorList>
    </citation>
    <scope>NUCLEOTIDE SEQUENCE [LARGE SCALE GENOMIC DNA]</scope>
    <source>
        <strain evidence="5 6">DSM 6482</strain>
    </source>
</reference>